<accession>A0A3E0TRP4</accession>
<evidence type="ECO:0000256" key="2">
    <source>
        <dbReference type="SAM" id="MobiDB-lite"/>
    </source>
</evidence>
<evidence type="ECO:0000313" key="4">
    <source>
        <dbReference type="EMBL" id="REL26652.1"/>
    </source>
</evidence>
<feature type="transmembrane region" description="Helical" evidence="3">
    <location>
        <begin position="998"/>
        <end position="1022"/>
    </location>
</feature>
<keyword evidence="3" id="KW-0472">Membrane</keyword>
<feature type="coiled-coil region" evidence="1">
    <location>
        <begin position="565"/>
        <end position="659"/>
    </location>
</feature>
<feature type="transmembrane region" description="Helical" evidence="3">
    <location>
        <begin position="960"/>
        <end position="986"/>
    </location>
</feature>
<reference evidence="4 5" key="1">
    <citation type="submission" date="2018-08" db="EMBL/GenBank/DDBJ databases">
        <title>Thalassotalea euphylliae genome.</title>
        <authorList>
            <person name="Summers S."/>
            <person name="Rice S.A."/>
            <person name="Freckelton M.L."/>
            <person name="Nedved B.T."/>
            <person name="Hadfield M.G."/>
        </authorList>
    </citation>
    <scope>NUCLEOTIDE SEQUENCE [LARGE SCALE GENOMIC DNA]</scope>
    <source>
        <strain evidence="4 5">H1</strain>
    </source>
</reference>
<sequence>MTETIPDKVEAKGNFRELVFENITKDEENLSLMIHDSAPKGVKPFADKNYYKIPLYNARSVAHDSDQADIELVHICPKRYAQVGNNIIDHQHWLRDGYLYVNGYLWRELQVAYNPTSKTVRYSDVNLRVQKGEQRWKQTPGEREATGEALTCFLVPYKLQGQECTVEVAYSEVQWSWRQVQAFGGMNPQDPRLTGHEPVKTDEADRGEAAQRRAERMTLLDGLSHYQQGYSNQQQPKHLTLPFNDPTGVYTPIIDDEIGRARGAAKEISVARKALELLQVSSALEAPLVTDNNIPKPTKEQAAKQVIAQTIQNQFFAFPQTVQRKVSAMGESNVNEAELELAADYKKWAEESLKIADLRRYLNTEEALKLAEFINEIKTKSFDLITSEDEVGSFYQAMADYAYFKDKRKLEIYEVITDVLAPLKDNTTDLIQHVVISDADQAKVAELDQQDMGQETILKVIGTHPEGLEDSSKQLKLVKLLFPKQTGDGLSDYESYADPNAPYDITFNVDDFTRANQAQGTIGNPELQLARRGMQVVWGFLNIVMEVPTTMFTMNQHNQPLQTSYAKLQEKEDDLKIKSKTLEKKSKALEAEIKNKQAEIKEVEANQEAMRADLRARGLDTQQIDAQLTHIITQRQQELAALQQEAQQAKNANIRNRQHVANLVSGAKYYLGDKGTIKFRDLAIRNDPYVKFRNLADLVTDGLITEIEIDVNDYFSGKLPEGKIPLNFANRVQRAEQKLNKFNQLSGDFDQAISAEHATPSAKVKINDQHSIQTRLDHLVNLDGSLHELEQMIDQQVLAAEQGQKGLRRKLLVIDGTRLAELDITIDQHIDEVGDVKKEKFIANWDSMTYQAQREALSTYHQFNLDPKTFDNAFKVMLPFVATLEVCNFYETFKGQEEWGINQYSAIFDLADLMVSIGRNIVEYKVGLPTSKQVQVFIYSKGMPTNSAQTRILGFSVSKLALKVLLVIASDTLSFVASAMSLYCALIEFDKAQKAGNTGLAVGHAIMAVGFASMTAGAGLALAGYANLIGIIATGPFFLVGLVAVLIGTGVVYYFTESAIESWLQACPWGIHPYQNDSANNSSIRASYWLERPDYCLLDLYNVLYSPSVSVTDQSIFMHVEITVNVPKSAPENGLHFSLQWRKLSKFLGVPESDFDEISLKQLAQTSGTWQMFLNRTGWKFTVSYHQLRNALGLKADEKIELKAILNAYPEGQGALLLPNFDTDFSLPVSYYKQGEVPDGFWQSDNREYGHQHLSAISSRTLRLSEKSILTHL</sequence>
<gene>
    <name evidence="4" type="ORF">DXX93_08710</name>
</gene>
<feature type="transmembrane region" description="Helical" evidence="3">
    <location>
        <begin position="1028"/>
        <end position="1055"/>
    </location>
</feature>
<dbReference type="CDD" id="cd20705">
    <property type="entry name" value="MIX_I"/>
    <property type="match status" value="1"/>
</dbReference>
<protein>
    <submittedName>
        <fullName evidence="4">Uncharacterized protein</fullName>
    </submittedName>
</protein>
<evidence type="ECO:0000256" key="1">
    <source>
        <dbReference type="SAM" id="Coils"/>
    </source>
</evidence>
<dbReference type="OrthoDB" id="5406083at2"/>
<keyword evidence="3" id="KW-0812">Transmembrane</keyword>
<dbReference type="AlphaFoldDB" id="A0A3E0TRP4"/>
<organism evidence="4 5">
    <name type="scientific">Thalassotalea euphylliae</name>
    <dbReference type="NCBI Taxonomy" id="1655234"/>
    <lineage>
        <taxon>Bacteria</taxon>
        <taxon>Pseudomonadati</taxon>
        <taxon>Pseudomonadota</taxon>
        <taxon>Gammaproteobacteria</taxon>
        <taxon>Alteromonadales</taxon>
        <taxon>Colwelliaceae</taxon>
        <taxon>Thalassotalea</taxon>
    </lineage>
</organism>
<feature type="region of interest" description="Disordered" evidence="2">
    <location>
        <begin position="186"/>
        <end position="212"/>
    </location>
</feature>
<name>A0A3E0TRP4_9GAMM</name>
<feature type="compositionally biased region" description="Basic and acidic residues" evidence="2">
    <location>
        <begin position="193"/>
        <end position="212"/>
    </location>
</feature>
<comment type="caution">
    <text evidence="4">The sequence shown here is derived from an EMBL/GenBank/DDBJ whole genome shotgun (WGS) entry which is preliminary data.</text>
</comment>
<evidence type="ECO:0000256" key="3">
    <source>
        <dbReference type="SAM" id="Phobius"/>
    </source>
</evidence>
<dbReference type="RefSeq" id="WP_116007764.1">
    <property type="nucleotide sequence ID" value="NZ_QUOU01000001.1"/>
</dbReference>
<keyword evidence="3" id="KW-1133">Transmembrane helix</keyword>
<keyword evidence="1" id="KW-0175">Coiled coil</keyword>
<evidence type="ECO:0000313" key="5">
    <source>
        <dbReference type="Proteomes" id="UP000256478"/>
    </source>
</evidence>
<proteinExistence type="predicted"/>
<dbReference type="Proteomes" id="UP000256478">
    <property type="component" value="Unassembled WGS sequence"/>
</dbReference>
<dbReference type="EMBL" id="QUOU01000001">
    <property type="protein sequence ID" value="REL26652.1"/>
    <property type="molecule type" value="Genomic_DNA"/>
</dbReference>